<keyword evidence="1" id="KW-1133">Transmembrane helix</keyword>
<proteinExistence type="predicted"/>
<sequence length="107" mass="12160">MLLLIFIENLFLVTTTIDLDGVLRMPRHPFGAYQMELCRRQRSLRQKAIEMCRLLCPICGSYVSFSTLVFSGNLFLIGSVVYPCCIHVCAPQVLTIYIFGFFLITGT</sequence>
<reference evidence="2" key="2">
    <citation type="submission" date="2023-04" db="EMBL/GenBank/DDBJ databases">
        <authorList>
            <person name="Bruccoleri R.E."/>
            <person name="Oakeley E.J."/>
            <person name="Faust A.-M."/>
            <person name="Dessus-Babus S."/>
            <person name="Altorfer M."/>
            <person name="Burckhardt D."/>
            <person name="Oertli M."/>
            <person name="Naumann U."/>
            <person name="Petersen F."/>
            <person name="Wong J."/>
        </authorList>
    </citation>
    <scope>NUCLEOTIDE SEQUENCE</scope>
    <source>
        <strain evidence="2">GSM-AAB239-AS_SAM_17_03QT</strain>
        <tissue evidence="2">Leaf</tissue>
    </source>
</reference>
<feature type="transmembrane region" description="Helical" evidence="1">
    <location>
        <begin position="80"/>
        <end position="104"/>
    </location>
</feature>
<gene>
    <name evidence="2" type="ORF">M6B38_175580</name>
</gene>
<accession>A0AAX6ES07</accession>
<feature type="transmembrane region" description="Helical" evidence="1">
    <location>
        <begin position="54"/>
        <end position="74"/>
    </location>
</feature>
<keyword evidence="3" id="KW-1185">Reference proteome</keyword>
<dbReference type="EMBL" id="JANAVB010034616">
    <property type="protein sequence ID" value="KAJ6806575.1"/>
    <property type="molecule type" value="Genomic_DNA"/>
</dbReference>
<evidence type="ECO:0000313" key="2">
    <source>
        <dbReference type="EMBL" id="KAJ6806575.1"/>
    </source>
</evidence>
<organism evidence="2 3">
    <name type="scientific">Iris pallida</name>
    <name type="common">Sweet iris</name>
    <dbReference type="NCBI Taxonomy" id="29817"/>
    <lineage>
        <taxon>Eukaryota</taxon>
        <taxon>Viridiplantae</taxon>
        <taxon>Streptophyta</taxon>
        <taxon>Embryophyta</taxon>
        <taxon>Tracheophyta</taxon>
        <taxon>Spermatophyta</taxon>
        <taxon>Magnoliopsida</taxon>
        <taxon>Liliopsida</taxon>
        <taxon>Asparagales</taxon>
        <taxon>Iridaceae</taxon>
        <taxon>Iridoideae</taxon>
        <taxon>Irideae</taxon>
        <taxon>Iris</taxon>
    </lineage>
</organism>
<keyword evidence="1" id="KW-0472">Membrane</keyword>
<dbReference type="AlphaFoldDB" id="A0AAX6ES07"/>
<keyword evidence="1" id="KW-0812">Transmembrane</keyword>
<protein>
    <submittedName>
        <fullName evidence="2">NADPH--cytochrome P450 reductase</fullName>
    </submittedName>
</protein>
<comment type="caution">
    <text evidence="2">The sequence shown here is derived from an EMBL/GenBank/DDBJ whole genome shotgun (WGS) entry which is preliminary data.</text>
</comment>
<name>A0AAX6ES07_IRIPA</name>
<reference evidence="2" key="1">
    <citation type="journal article" date="2023" name="GigaByte">
        <title>Genome assembly of the bearded iris, Iris pallida Lam.</title>
        <authorList>
            <person name="Bruccoleri R.E."/>
            <person name="Oakeley E.J."/>
            <person name="Faust A.M.E."/>
            <person name="Altorfer M."/>
            <person name="Dessus-Babus S."/>
            <person name="Burckhardt D."/>
            <person name="Oertli M."/>
            <person name="Naumann U."/>
            <person name="Petersen F."/>
            <person name="Wong J."/>
        </authorList>
    </citation>
    <scope>NUCLEOTIDE SEQUENCE</scope>
    <source>
        <strain evidence="2">GSM-AAB239-AS_SAM_17_03QT</strain>
    </source>
</reference>
<evidence type="ECO:0000256" key="1">
    <source>
        <dbReference type="SAM" id="Phobius"/>
    </source>
</evidence>
<dbReference type="Proteomes" id="UP001140949">
    <property type="component" value="Unassembled WGS sequence"/>
</dbReference>
<evidence type="ECO:0000313" key="3">
    <source>
        <dbReference type="Proteomes" id="UP001140949"/>
    </source>
</evidence>